<gene>
    <name evidence="3" type="ORF">J0X19_22515</name>
</gene>
<reference evidence="3" key="1">
    <citation type="submission" date="2021-03" db="EMBL/GenBank/DDBJ databases">
        <authorList>
            <person name="Kim M.K."/>
        </authorList>
    </citation>
    <scope>NUCLEOTIDE SEQUENCE</scope>
    <source>
        <strain evidence="3">BT186</strain>
    </source>
</reference>
<dbReference type="Proteomes" id="UP000664144">
    <property type="component" value="Unassembled WGS sequence"/>
</dbReference>
<evidence type="ECO:0000313" key="4">
    <source>
        <dbReference type="Proteomes" id="UP000664144"/>
    </source>
</evidence>
<dbReference type="EMBL" id="JAFLQZ010000023">
    <property type="protein sequence ID" value="MBO0360752.1"/>
    <property type="molecule type" value="Genomic_DNA"/>
</dbReference>
<keyword evidence="4" id="KW-1185">Reference proteome</keyword>
<dbReference type="RefSeq" id="WP_206986668.1">
    <property type="nucleotide sequence ID" value="NZ_JAFLQZ010000023.1"/>
</dbReference>
<organism evidence="3 4">
    <name type="scientific">Hymenobacter telluris</name>
    <dbReference type="NCBI Taxonomy" id="2816474"/>
    <lineage>
        <taxon>Bacteria</taxon>
        <taxon>Pseudomonadati</taxon>
        <taxon>Bacteroidota</taxon>
        <taxon>Cytophagia</taxon>
        <taxon>Cytophagales</taxon>
        <taxon>Hymenobacteraceae</taxon>
        <taxon>Hymenobacter</taxon>
    </lineage>
</organism>
<evidence type="ECO:0000256" key="1">
    <source>
        <dbReference type="SAM" id="MobiDB-lite"/>
    </source>
</evidence>
<protein>
    <submittedName>
        <fullName evidence="3">Uncharacterized protein</fullName>
    </submittedName>
</protein>
<evidence type="ECO:0000313" key="3">
    <source>
        <dbReference type="EMBL" id="MBO0360752.1"/>
    </source>
</evidence>
<feature type="region of interest" description="Disordered" evidence="1">
    <location>
        <begin position="86"/>
        <end position="144"/>
    </location>
</feature>
<sequence length="144" mass="17298">MKLYLVGACLASAFFLQTQLLAQAPPTLSIERVTPGHDKWEHLLTLSTSLDTVDLTVPTTPSMLRAEVSPPRYDYRNARRVERKYNRVRRYYRRQNRRDTRGLQRESHRKYQLQCRQILQEEKQRKKERHKRPVEAEQKPRNRP</sequence>
<name>A0A939F0Z1_9BACT</name>
<evidence type="ECO:0000256" key="2">
    <source>
        <dbReference type="SAM" id="SignalP"/>
    </source>
</evidence>
<keyword evidence="2" id="KW-0732">Signal</keyword>
<proteinExistence type="predicted"/>
<comment type="caution">
    <text evidence="3">The sequence shown here is derived from an EMBL/GenBank/DDBJ whole genome shotgun (WGS) entry which is preliminary data.</text>
</comment>
<feature type="compositionally biased region" description="Basic and acidic residues" evidence="1">
    <location>
        <begin position="97"/>
        <end position="106"/>
    </location>
</feature>
<feature type="compositionally biased region" description="Basic and acidic residues" evidence="1">
    <location>
        <begin position="133"/>
        <end position="144"/>
    </location>
</feature>
<feature type="chain" id="PRO_5036829108" evidence="2">
    <location>
        <begin position="25"/>
        <end position="144"/>
    </location>
</feature>
<feature type="compositionally biased region" description="Basic residues" evidence="1">
    <location>
        <begin position="86"/>
        <end position="96"/>
    </location>
</feature>
<dbReference type="AlphaFoldDB" id="A0A939F0Z1"/>
<accession>A0A939F0Z1</accession>
<feature type="signal peptide" evidence="2">
    <location>
        <begin position="1"/>
        <end position="24"/>
    </location>
</feature>